<dbReference type="Gene3D" id="3.40.50.880">
    <property type="match status" value="1"/>
</dbReference>
<comment type="caution">
    <text evidence="3">The sequence shown here is derived from an EMBL/GenBank/DDBJ whole genome shotgun (WGS) entry which is preliminary data.</text>
</comment>
<keyword evidence="3" id="KW-0808">Transferase</keyword>
<dbReference type="PANTHER" id="PTHR43418">
    <property type="entry name" value="MULTIFUNCTIONAL TRYPTOPHAN BIOSYNTHESIS PROTEIN-RELATED"/>
    <property type="match status" value="1"/>
</dbReference>
<protein>
    <submittedName>
        <fullName evidence="3">Glutamine amidotransferase of anthranilate synthase</fullName>
    </submittedName>
</protein>
<accession>T1DA64</accession>
<dbReference type="Pfam" id="PF00117">
    <property type="entry name" value="GATase"/>
    <property type="match status" value="1"/>
</dbReference>
<dbReference type="InterPro" id="IPR050472">
    <property type="entry name" value="Anth_synth/Amidotransfase"/>
</dbReference>
<dbReference type="PRINTS" id="PR00099">
    <property type="entry name" value="CPSGATASE"/>
</dbReference>
<dbReference type="FunFam" id="3.40.50.880:FF:000003">
    <property type="entry name" value="Anthranilate synthase component II"/>
    <property type="match status" value="1"/>
</dbReference>
<dbReference type="GO" id="GO:0016740">
    <property type="term" value="F:transferase activity"/>
    <property type="evidence" value="ECO:0007669"/>
    <property type="project" value="UniProtKB-KW"/>
</dbReference>
<dbReference type="GO" id="GO:0004049">
    <property type="term" value="F:anthranilate synthase activity"/>
    <property type="evidence" value="ECO:0007669"/>
    <property type="project" value="TreeGrafter"/>
</dbReference>
<dbReference type="InterPro" id="IPR006221">
    <property type="entry name" value="TrpG/PapA_dom"/>
</dbReference>
<dbReference type="PRINTS" id="PR00096">
    <property type="entry name" value="GATASE"/>
</dbReference>
<dbReference type="GO" id="GO:0005829">
    <property type="term" value="C:cytosol"/>
    <property type="evidence" value="ECO:0007669"/>
    <property type="project" value="TreeGrafter"/>
</dbReference>
<reference evidence="3" key="2">
    <citation type="journal article" date="2014" name="ISME J.">
        <title>Microbial stratification in low pH oxic and suboxic macroscopic growths along an acid mine drainage.</title>
        <authorList>
            <person name="Mendez-Garcia C."/>
            <person name="Mesa V."/>
            <person name="Sprenger R.R."/>
            <person name="Richter M."/>
            <person name="Diez M.S."/>
            <person name="Solano J."/>
            <person name="Bargiela R."/>
            <person name="Golyshina O.V."/>
            <person name="Manteca A."/>
            <person name="Ramos J.L."/>
            <person name="Gallego J.R."/>
            <person name="Llorente I."/>
            <person name="Martins Dos Santos V.A."/>
            <person name="Jensen O.N."/>
            <person name="Pelaez A.I."/>
            <person name="Sanchez J."/>
            <person name="Ferrer M."/>
        </authorList>
    </citation>
    <scope>NUCLEOTIDE SEQUENCE</scope>
</reference>
<feature type="domain" description="Glutamine amidotransferase" evidence="2">
    <location>
        <begin position="4"/>
        <end position="191"/>
    </location>
</feature>
<dbReference type="EMBL" id="AUZY01000580">
    <property type="protein sequence ID" value="EQD78324.1"/>
    <property type="molecule type" value="Genomic_DNA"/>
</dbReference>
<evidence type="ECO:0000256" key="1">
    <source>
        <dbReference type="ARBA" id="ARBA00022962"/>
    </source>
</evidence>
<dbReference type="SUPFAM" id="SSF52317">
    <property type="entry name" value="Class I glutamine amidotransferase-like"/>
    <property type="match status" value="1"/>
</dbReference>
<evidence type="ECO:0000313" key="3">
    <source>
        <dbReference type="EMBL" id="EQD78324.1"/>
    </source>
</evidence>
<keyword evidence="1 3" id="KW-0315">Glutamine amidotransferase</keyword>
<dbReference type="InterPro" id="IPR029062">
    <property type="entry name" value="Class_I_gatase-like"/>
</dbReference>
<sequence>MKVLLVDHQDSFVHNLAQALATLGAEVYTRRSSFPFSQVKRLDPDAVVLSPGPGHPSDRATLGVTFRILEELSPALPTLGVCLGHQAIGYHFGARVIRAPRPCHGETSRVEHDRDPIYEGLPDPLVAARYHSLVVSPRGLPADLKVNAWEREGKTRVIMGLRHRHFPVVSVQFHPESYLTPQGPRILKNFLGEARR</sequence>
<gene>
    <name evidence="3" type="ORF">B1B_00784</name>
</gene>
<dbReference type="AlphaFoldDB" id="T1DA64"/>
<reference evidence="3" key="1">
    <citation type="submission" date="2013-08" db="EMBL/GenBank/DDBJ databases">
        <authorList>
            <person name="Mendez C."/>
            <person name="Richter M."/>
            <person name="Ferrer M."/>
            <person name="Sanchez J."/>
        </authorList>
    </citation>
    <scope>NUCLEOTIDE SEQUENCE</scope>
</reference>
<dbReference type="PRINTS" id="PR00097">
    <property type="entry name" value="ANTSNTHASEII"/>
</dbReference>
<dbReference type="PROSITE" id="PS51273">
    <property type="entry name" value="GATASE_TYPE_1"/>
    <property type="match status" value="1"/>
</dbReference>
<dbReference type="NCBIfam" id="TIGR00566">
    <property type="entry name" value="trpG_papA"/>
    <property type="match status" value="1"/>
</dbReference>
<dbReference type="PANTHER" id="PTHR43418:SF4">
    <property type="entry name" value="MULTIFUNCTIONAL TRYPTOPHAN BIOSYNTHESIS PROTEIN"/>
    <property type="match status" value="1"/>
</dbReference>
<name>T1DA64_9ZZZZ</name>
<proteinExistence type="predicted"/>
<organism evidence="3">
    <name type="scientific">mine drainage metagenome</name>
    <dbReference type="NCBI Taxonomy" id="410659"/>
    <lineage>
        <taxon>unclassified sequences</taxon>
        <taxon>metagenomes</taxon>
        <taxon>ecological metagenomes</taxon>
    </lineage>
</organism>
<dbReference type="GO" id="GO:0000162">
    <property type="term" value="P:L-tryptophan biosynthetic process"/>
    <property type="evidence" value="ECO:0007669"/>
    <property type="project" value="TreeGrafter"/>
</dbReference>
<evidence type="ECO:0000259" key="2">
    <source>
        <dbReference type="Pfam" id="PF00117"/>
    </source>
</evidence>
<dbReference type="InterPro" id="IPR017926">
    <property type="entry name" value="GATASE"/>
</dbReference>
<dbReference type="CDD" id="cd01743">
    <property type="entry name" value="GATase1_Anthranilate_Synthase"/>
    <property type="match status" value="1"/>
</dbReference>